<dbReference type="AlphaFoldDB" id="A0A1Y3B3I4"/>
<gene>
    <name evidence="2" type="ORF">BLA29_010779</name>
</gene>
<name>A0A1Y3B3I4_EURMA</name>
<dbReference type="PANTHER" id="PTHR11733">
    <property type="entry name" value="ZINC METALLOPROTEASE FAMILY M13 NEPRILYSIN-RELATED"/>
    <property type="match status" value="1"/>
</dbReference>
<dbReference type="PROSITE" id="PS51885">
    <property type="entry name" value="NEPRILYSIN"/>
    <property type="match status" value="1"/>
</dbReference>
<dbReference type="InterPro" id="IPR000718">
    <property type="entry name" value="Peptidase_M13"/>
</dbReference>
<dbReference type="Gene3D" id="3.40.390.10">
    <property type="entry name" value="Collagenase (Catalytic Domain)"/>
    <property type="match status" value="1"/>
</dbReference>
<proteinExistence type="predicted"/>
<evidence type="ECO:0000313" key="3">
    <source>
        <dbReference type="Proteomes" id="UP000194236"/>
    </source>
</evidence>
<evidence type="ECO:0000313" key="2">
    <source>
        <dbReference type="EMBL" id="OTF74767.1"/>
    </source>
</evidence>
<accession>A0A1Y3B3I4</accession>
<dbReference type="SUPFAM" id="SSF55486">
    <property type="entry name" value="Metalloproteases ('zincins'), catalytic domain"/>
    <property type="match status" value="1"/>
</dbReference>
<feature type="non-terminal residue" evidence="2">
    <location>
        <position position="1"/>
    </location>
</feature>
<protein>
    <recommendedName>
        <fullName evidence="1">Peptidase M13 C-terminal domain-containing protein</fullName>
    </recommendedName>
</protein>
<feature type="domain" description="Peptidase M13 C-terminal" evidence="1">
    <location>
        <begin position="2"/>
        <end position="200"/>
    </location>
</feature>
<dbReference type="InterPro" id="IPR018497">
    <property type="entry name" value="Peptidase_M13_C"/>
</dbReference>
<dbReference type="Proteomes" id="UP000194236">
    <property type="component" value="Unassembled WGS sequence"/>
</dbReference>
<dbReference type="EMBL" id="MUJZ01045363">
    <property type="protein sequence ID" value="OTF74767.1"/>
    <property type="molecule type" value="Genomic_DNA"/>
</dbReference>
<evidence type="ECO:0000259" key="1">
    <source>
        <dbReference type="Pfam" id="PF01431"/>
    </source>
</evidence>
<dbReference type="OrthoDB" id="6475849at2759"/>
<organism evidence="2 3">
    <name type="scientific">Euroglyphus maynei</name>
    <name type="common">Mayne's house dust mite</name>
    <dbReference type="NCBI Taxonomy" id="6958"/>
    <lineage>
        <taxon>Eukaryota</taxon>
        <taxon>Metazoa</taxon>
        <taxon>Ecdysozoa</taxon>
        <taxon>Arthropoda</taxon>
        <taxon>Chelicerata</taxon>
        <taxon>Arachnida</taxon>
        <taxon>Acari</taxon>
        <taxon>Acariformes</taxon>
        <taxon>Sarcoptiformes</taxon>
        <taxon>Astigmata</taxon>
        <taxon>Psoroptidia</taxon>
        <taxon>Analgoidea</taxon>
        <taxon>Pyroglyphidae</taxon>
        <taxon>Pyroglyphinae</taxon>
        <taxon>Euroglyphus</taxon>
    </lineage>
</organism>
<dbReference type="GO" id="GO:0004222">
    <property type="term" value="F:metalloendopeptidase activity"/>
    <property type="evidence" value="ECO:0007669"/>
    <property type="project" value="InterPro"/>
</dbReference>
<dbReference type="GO" id="GO:0016485">
    <property type="term" value="P:protein processing"/>
    <property type="evidence" value="ECO:0007669"/>
    <property type="project" value="TreeGrafter"/>
</dbReference>
<dbReference type="PRINTS" id="PR00786">
    <property type="entry name" value="NEPRILYSIN"/>
</dbReference>
<dbReference type="GO" id="GO:0005886">
    <property type="term" value="C:plasma membrane"/>
    <property type="evidence" value="ECO:0007669"/>
    <property type="project" value="TreeGrafter"/>
</dbReference>
<sequence length="201" mass="23423">SYLNYGSIGEIIGHEITHGFDSIGKQFDKTGQLKNWWLPSTSKHYDERALCMVKQYNQYYFDEIEKNIDGEQTKDENIADNIGVTLAYRAYIHSYFTGNDVDGFFGNQMNNNNRMTIRNDREQSLPGLSNYNPRQLFWISYGLENCEKMTNEMLKLTLEVDTHSPGKYRLNGVVSNSEYFANDFYCPPESPMNPRNKCQVW</sequence>
<comment type="caution">
    <text evidence="2">The sequence shown here is derived from an EMBL/GenBank/DDBJ whole genome shotgun (WGS) entry which is preliminary data.</text>
</comment>
<reference evidence="2 3" key="1">
    <citation type="submission" date="2017-03" db="EMBL/GenBank/DDBJ databases">
        <title>Genome Survey of Euroglyphus maynei.</title>
        <authorList>
            <person name="Arlian L.G."/>
            <person name="Morgan M.S."/>
            <person name="Rider S.D."/>
        </authorList>
    </citation>
    <scope>NUCLEOTIDE SEQUENCE [LARGE SCALE GENOMIC DNA]</scope>
    <source>
        <strain evidence="2">Arlian Lab</strain>
        <tissue evidence="2">Whole body</tissue>
    </source>
</reference>
<dbReference type="Pfam" id="PF01431">
    <property type="entry name" value="Peptidase_M13"/>
    <property type="match status" value="1"/>
</dbReference>
<dbReference type="InterPro" id="IPR024079">
    <property type="entry name" value="MetalloPept_cat_dom_sf"/>
</dbReference>
<dbReference type="PANTHER" id="PTHR11733:SF224">
    <property type="entry name" value="NEPRILYSIN-2"/>
    <property type="match status" value="1"/>
</dbReference>
<keyword evidence="3" id="KW-1185">Reference proteome</keyword>